<dbReference type="InterPro" id="IPR017884">
    <property type="entry name" value="SANT_dom"/>
</dbReference>
<feature type="region of interest" description="Disordered" evidence="12">
    <location>
        <begin position="602"/>
        <end position="636"/>
    </location>
</feature>
<gene>
    <name evidence="16" type="ORF">THAOC_06318</name>
</gene>
<dbReference type="Proteomes" id="UP000266841">
    <property type="component" value="Unassembled WGS sequence"/>
</dbReference>
<keyword evidence="8" id="KW-0238">DNA-binding</keyword>
<dbReference type="PANTHER" id="PTHR10015:SF206">
    <property type="entry name" value="HSF-TYPE DNA-BINDING DOMAIN-CONTAINING PROTEIN"/>
    <property type="match status" value="1"/>
</dbReference>
<dbReference type="GO" id="GO:0008237">
    <property type="term" value="F:metallopeptidase activity"/>
    <property type="evidence" value="ECO:0007669"/>
    <property type="project" value="UniProtKB-KW"/>
</dbReference>
<dbReference type="GO" id="GO:0005634">
    <property type="term" value="C:nucleus"/>
    <property type="evidence" value="ECO:0007669"/>
    <property type="project" value="UniProtKB-SubCell"/>
</dbReference>
<evidence type="ECO:0000256" key="12">
    <source>
        <dbReference type="SAM" id="MobiDB-lite"/>
    </source>
</evidence>
<keyword evidence="3" id="KW-0479">Metal-binding</keyword>
<sequence length="708" mass="77967">MYATATADGSTVSVVTDESIVSSASTAKSSQAKRRRLSSHPDCKNLTVVSHGVKRCDRVAARAGLSAFGGAGEKRLPPKKRGPVRSAHCPGVDVGAGLRHGFGFQQANSSSKSIQELESNFMLALQQPLCLPPVAQQVRKVDLEDEREVETIDKKKTQTKVVDNISPGSLEIALGRTEEGNEKLRDSSNSDGLEQVNTLLQRTDTSIHDATLLLGLSGMVSSPNKAVKGTPGSIPDTTANTISCSKSYVSSVSNFPTCQHQVLKKDATTGIANKTFPELLHEVVSDARANDCISWLPSGDQFAVTDKHRFMTILGGNSKWVSFTRRLKTWDFLRVEHPLHGRETFYHPLFKRDQPELVDIILYPDKRTSCNDLADFNDAAESSLEQKGSVSHKWARRDIEPTTDGVTSVKAENANTGRWTSTEHRLFLQGLQAHGKAWSKIATLINTRNVLQVRTHAQKYFAKLARDRASGIMDDHPDSLDISNTTAEDLLVVKKRGRGRPSKTLEAAIQQQPQGQQEAMEPKRKRGRPRKDGRDPIQRKKTPTTPVHFPTTSGTLPTTVTRSGRRTRPRREFGIDSGKSYGTIGQVVQDGVTQPEAIDAAANVSSAPTSNTQSSRKSRPDEYQIRRPSPSNVSSDEMFPAKLMSLIDAGITDSIAWLADGCTFRISDKDEFMRVASPTYFKLTKIRSFERSESELASHAFLNYWDQA</sequence>
<dbReference type="InterPro" id="IPR036390">
    <property type="entry name" value="WH_DNA-bd_sf"/>
</dbReference>
<keyword evidence="17" id="KW-1185">Reference proteome</keyword>
<dbReference type="NCBIfam" id="TIGR01557">
    <property type="entry name" value="myb_SHAQKYF"/>
    <property type="match status" value="1"/>
</dbReference>
<keyword evidence="9" id="KW-0804">Transcription</keyword>
<evidence type="ECO:0000256" key="1">
    <source>
        <dbReference type="ARBA" id="ARBA00004123"/>
    </source>
</evidence>
<dbReference type="FunFam" id="1.10.10.60:FF:000151">
    <property type="entry name" value="histone H2A deubiquitinase MYSM1 isoform X2"/>
    <property type="match status" value="1"/>
</dbReference>
<keyword evidence="6" id="KW-0805">Transcription regulation</keyword>
<evidence type="ECO:0000256" key="9">
    <source>
        <dbReference type="ARBA" id="ARBA00023163"/>
    </source>
</evidence>
<dbReference type="PROSITE" id="PS51294">
    <property type="entry name" value="HTH_MYB"/>
    <property type="match status" value="1"/>
</dbReference>
<evidence type="ECO:0000259" key="14">
    <source>
        <dbReference type="PROSITE" id="PS51293"/>
    </source>
</evidence>
<evidence type="ECO:0000256" key="8">
    <source>
        <dbReference type="ARBA" id="ARBA00023125"/>
    </source>
</evidence>
<evidence type="ECO:0000313" key="17">
    <source>
        <dbReference type="Proteomes" id="UP000266841"/>
    </source>
</evidence>
<keyword evidence="7" id="KW-0482">Metalloprotease</keyword>
<comment type="subcellular location">
    <subcellularLocation>
        <location evidence="1">Nucleus</location>
    </subcellularLocation>
</comment>
<evidence type="ECO:0000256" key="6">
    <source>
        <dbReference type="ARBA" id="ARBA00023015"/>
    </source>
</evidence>
<evidence type="ECO:0000256" key="2">
    <source>
        <dbReference type="ARBA" id="ARBA00022670"/>
    </source>
</evidence>
<evidence type="ECO:0000256" key="10">
    <source>
        <dbReference type="ARBA" id="ARBA00023242"/>
    </source>
</evidence>
<feature type="compositionally biased region" description="Low complexity" evidence="12">
    <location>
        <begin position="551"/>
        <end position="562"/>
    </location>
</feature>
<dbReference type="InterPro" id="IPR017956">
    <property type="entry name" value="AT_hook_DNA-bd_motif"/>
</dbReference>
<dbReference type="AlphaFoldDB" id="K0TLV7"/>
<dbReference type="InterPro" id="IPR009057">
    <property type="entry name" value="Homeodomain-like_sf"/>
</dbReference>
<dbReference type="Gene3D" id="1.10.10.60">
    <property type="entry name" value="Homeodomain-like"/>
    <property type="match status" value="1"/>
</dbReference>
<keyword evidence="4" id="KW-0378">Hydrolase</keyword>
<dbReference type="SUPFAM" id="SSF46689">
    <property type="entry name" value="Homeodomain-like"/>
    <property type="match status" value="1"/>
</dbReference>
<keyword evidence="2" id="KW-0645">Protease</keyword>
<feature type="domain" description="SANT" evidence="14">
    <location>
        <begin position="418"/>
        <end position="457"/>
    </location>
</feature>
<dbReference type="CDD" id="cd00167">
    <property type="entry name" value="SANT"/>
    <property type="match status" value="1"/>
</dbReference>
<dbReference type="GO" id="GO:0043565">
    <property type="term" value="F:sequence-specific DNA binding"/>
    <property type="evidence" value="ECO:0007669"/>
    <property type="project" value="InterPro"/>
</dbReference>
<dbReference type="Pfam" id="PF00447">
    <property type="entry name" value="HSF_DNA-bind"/>
    <property type="match status" value="2"/>
</dbReference>
<dbReference type="InterPro" id="IPR017930">
    <property type="entry name" value="Myb_dom"/>
</dbReference>
<dbReference type="PROSITE" id="PS51293">
    <property type="entry name" value="SANT"/>
    <property type="match status" value="1"/>
</dbReference>
<accession>K0TLV7</accession>
<dbReference type="SMART" id="SM00717">
    <property type="entry name" value="SANT"/>
    <property type="match status" value="1"/>
</dbReference>
<dbReference type="PRINTS" id="PR00929">
    <property type="entry name" value="ATHOOK"/>
</dbReference>
<dbReference type="InterPro" id="IPR036388">
    <property type="entry name" value="WH-like_DNA-bd_sf"/>
</dbReference>
<dbReference type="InterPro" id="IPR000232">
    <property type="entry name" value="HSF_DNA-bd"/>
</dbReference>
<feature type="region of interest" description="Disordered" evidence="12">
    <location>
        <begin position="497"/>
        <end position="581"/>
    </location>
</feature>
<comment type="similarity">
    <text evidence="11">Belongs to the HSF family.</text>
</comment>
<evidence type="ECO:0000259" key="13">
    <source>
        <dbReference type="PROSITE" id="PS50090"/>
    </source>
</evidence>
<feature type="domain" description="HTH myb-type" evidence="15">
    <location>
        <begin position="411"/>
        <end position="465"/>
    </location>
</feature>
<dbReference type="SUPFAM" id="SSF46785">
    <property type="entry name" value="Winged helix' DNA-binding domain"/>
    <property type="match status" value="2"/>
</dbReference>
<dbReference type="SMART" id="SM00415">
    <property type="entry name" value="HSF"/>
    <property type="match status" value="1"/>
</dbReference>
<name>K0TLV7_THAOC</name>
<protein>
    <submittedName>
        <fullName evidence="16">Uncharacterized protein</fullName>
    </submittedName>
</protein>
<reference evidence="16 17" key="1">
    <citation type="journal article" date="2012" name="Genome Biol.">
        <title>Genome and low-iron response of an oceanic diatom adapted to chronic iron limitation.</title>
        <authorList>
            <person name="Lommer M."/>
            <person name="Specht M."/>
            <person name="Roy A.S."/>
            <person name="Kraemer L."/>
            <person name="Andreson R."/>
            <person name="Gutowska M.A."/>
            <person name="Wolf J."/>
            <person name="Bergner S.V."/>
            <person name="Schilhabel M.B."/>
            <person name="Klostermeier U.C."/>
            <person name="Beiko R.G."/>
            <person name="Rosenstiel P."/>
            <person name="Hippler M."/>
            <person name="Laroche J."/>
        </authorList>
    </citation>
    <scope>NUCLEOTIDE SEQUENCE [LARGE SCALE GENOMIC DNA]</scope>
    <source>
        <strain evidence="16 17">CCMP1005</strain>
    </source>
</reference>
<dbReference type="Pfam" id="PF00249">
    <property type="entry name" value="Myb_DNA-binding"/>
    <property type="match status" value="1"/>
</dbReference>
<evidence type="ECO:0000259" key="15">
    <source>
        <dbReference type="PROSITE" id="PS51294"/>
    </source>
</evidence>
<evidence type="ECO:0000256" key="3">
    <source>
        <dbReference type="ARBA" id="ARBA00022723"/>
    </source>
</evidence>
<keyword evidence="10" id="KW-0539">Nucleus</keyword>
<comment type="caution">
    <text evidence="16">The sequence shown here is derived from an EMBL/GenBank/DDBJ whole genome shotgun (WGS) entry which is preliminary data.</text>
</comment>
<dbReference type="OrthoDB" id="118550at2759"/>
<keyword evidence="5" id="KW-0862">Zinc</keyword>
<dbReference type="eggNOG" id="KOG0724">
    <property type="taxonomic scope" value="Eukaryota"/>
</dbReference>
<dbReference type="GO" id="GO:0006508">
    <property type="term" value="P:proteolysis"/>
    <property type="evidence" value="ECO:0007669"/>
    <property type="project" value="UniProtKB-KW"/>
</dbReference>
<evidence type="ECO:0000256" key="5">
    <source>
        <dbReference type="ARBA" id="ARBA00022833"/>
    </source>
</evidence>
<organism evidence="16 17">
    <name type="scientific">Thalassiosira oceanica</name>
    <name type="common">Marine diatom</name>
    <dbReference type="NCBI Taxonomy" id="159749"/>
    <lineage>
        <taxon>Eukaryota</taxon>
        <taxon>Sar</taxon>
        <taxon>Stramenopiles</taxon>
        <taxon>Ochrophyta</taxon>
        <taxon>Bacillariophyta</taxon>
        <taxon>Coscinodiscophyceae</taxon>
        <taxon>Thalassiosirophycidae</taxon>
        <taxon>Thalassiosirales</taxon>
        <taxon>Thalassiosiraceae</taxon>
        <taxon>Thalassiosira</taxon>
    </lineage>
</organism>
<dbReference type="InterPro" id="IPR006447">
    <property type="entry name" value="Myb_dom_plants"/>
</dbReference>
<dbReference type="PANTHER" id="PTHR10015">
    <property type="entry name" value="HEAT SHOCK TRANSCRIPTION FACTOR"/>
    <property type="match status" value="1"/>
</dbReference>
<evidence type="ECO:0000256" key="11">
    <source>
        <dbReference type="RuleBase" id="RU004020"/>
    </source>
</evidence>
<feature type="domain" description="Myb-like" evidence="13">
    <location>
        <begin position="411"/>
        <end position="461"/>
    </location>
</feature>
<dbReference type="GO" id="GO:0046872">
    <property type="term" value="F:metal ion binding"/>
    <property type="evidence" value="ECO:0007669"/>
    <property type="project" value="UniProtKB-KW"/>
</dbReference>
<evidence type="ECO:0000256" key="7">
    <source>
        <dbReference type="ARBA" id="ARBA00023049"/>
    </source>
</evidence>
<dbReference type="InterPro" id="IPR001005">
    <property type="entry name" value="SANT/Myb"/>
</dbReference>
<evidence type="ECO:0000313" key="16">
    <source>
        <dbReference type="EMBL" id="EJK72177.1"/>
    </source>
</evidence>
<dbReference type="EMBL" id="AGNL01006261">
    <property type="protein sequence ID" value="EJK72177.1"/>
    <property type="molecule type" value="Genomic_DNA"/>
</dbReference>
<proteinExistence type="inferred from homology"/>
<feature type="compositionally biased region" description="Polar residues" evidence="12">
    <location>
        <begin position="603"/>
        <end position="615"/>
    </location>
</feature>
<dbReference type="SMART" id="SM00384">
    <property type="entry name" value="AT_hook"/>
    <property type="match status" value="2"/>
</dbReference>
<dbReference type="Gene3D" id="1.10.10.10">
    <property type="entry name" value="Winged helix-like DNA-binding domain superfamily/Winged helix DNA-binding domain"/>
    <property type="match status" value="2"/>
</dbReference>
<dbReference type="GO" id="GO:0003700">
    <property type="term" value="F:DNA-binding transcription factor activity"/>
    <property type="evidence" value="ECO:0007669"/>
    <property type="project" value="InterPro"/>
</dbReference>
<dbReference type="PROSITE" id="PS50090">
    <property type="entry name" value="MYB_LIKE"/>
    <property type="match status" value="1"/>
</dbReference>
<evidence type="ECO:0000256" key="4">
    <source>
        <dbReference type="ARBA" id="ARBA00022801"/>
    </source>
</evidence>